<evidence type="ECO:0000313" key="1">
    <source>
        <dbReference type="EMBL" id="GAU92048.1"/>
    </source>
</evidence>
<accession>A0A1D1V0U5</accession>
<protein>
    <submittedName>
        <fullName evidence="1">Uncharacterized protein</fullName>
    </submittedName>
</protein>
<comment type="caution">
    <text evidence="1">The sequence shown here is derived from an EMBL/GenBank/DDBJ whole genome shotgun (WGS) entry which is preliminary data.</text>
</comment>
<organism evidence="1 2">
    <name type="scientific">Ramazzottius varieornatus</name>
    <name type="common">Water bear</name>
    <name type="synonym">Tardigrade</name>
    <dbReference type="NCBI Taxonomy" id="947166"/>
    <lineage>
        <taxon>Eukaryota</taxon>
        <taxon>Metazoa</taxon>
        <taxon>Ecdysozoa</taxon>
        <taxon>Tardigrada</taxon>
        <taxon>Eutardigrada</taxon>
        <taxon>Parachela</taxon>
        <taxon>Hypsibioidea</taxon>
        <taxon>Ramazzottiidae</taxon>
        <taxon>Ramazzottius</taxon>
    </lineage>
</organism>
<proteinExistence type="predicted"/>
<sequence>MSRPQISQDKTPAPVTSESRMAVSLSPCIKHASAGQMDHLHHNSVNLFCPKPEACRMYIPPLLELAAIQLQLVLYAAKRCTRLSNGSQPVKRSCFIFANLLSHSKKIGSVFICCEQLDLLYCALVY</sequence>
<evidence type="ECO:0000313" key="2">
    <source>
        <dbReference type="Proteomes" id="UP000186922"/>
    </source>
</evidence>
<dbReference type="EMBL" id="BDGG01000002">
    <property type="protein sequence ID" value="GAU92048.1"/>
    <property type="molecule type" value="Genomic_DNA"/>
</dbReference>
<dbReference type="Proteomes" id="UP000186922">
    <property type="component" value="Unassembled WGS sequence"/>
</dbReference>
<gene>
    <name evidence="1" type="primary">RvY_04193-1</name>
    <name evidence="1" type="synonym">RvY_04193.1</name>
    <name evidence="1" type="ORF">RvY_04193</name>
</gene>
<keyword evidence="2" id="KW-1185">Reference proteome</keyword>
<reference evidence="1 2" key="1">
    <citation type="journal article" date="2016" name="Nat. Commun.">
        <title>Extremotolerant tardigrade genome and improved radiotolerance of human cultured cells by tardigrade-unique protein.</title>
        <authorList>
            <person name="Hashimoto T."/>
            <person name="Horikawa D.D."/>
            <person name="Saito Y."/>
            <person name="Kuwahara H."/>
            <person name="Kozuka-Hata H."/>
            <person name="Shin-I T."/>
            <person name="Minakuchi Y."/>
            <person name="Ohishi K."/>
            <person name="Motoyama A."/>
            <person name="Aizu T."/>
            <person name="Enomoto A."/>
            <person name="Kondo K."/>
            <person name="Tanaka S."/>
            <person name="Hara Y."/>
            <person name="Koshikawa S."/>
            <person name="Sagara H."/>
            <person name="Miura T."/>
            <person name="Yokobori S."/>
            <person name="Miyagawa K."/>
            <person name="Suzuki Y."/>
            <person name="Kubo T."/>
            <person name="Oyama M."/>
            <person name="Kohara Y."/>
            <person name="Fujiyama A."/>
            <person name="Arakawa K."/>
            <person name="Katayama T."/>
            <person name="Toyoda A."/>
            <person name="Kunieda T."/>
        </authorList>
    </citation>
    <scope>NUCLEOTIDE SEQUENCE [LARGE SCALE GENOMIC DNA]</scope>
    <source>
        <strain evidence="1 2">YOKOZUNA-1</strain>
    </source>
</reference>
<dbReference type="AlphaFoldDB" id="A0A1D1V0U5"/>
<name>A0A1D1V0U5_RAMVA</name>